<dbReference type="SUPFAM" id="SSF52833">
    <property type="entry name" value="Thioredoxin-like"/>
    <property type="match status" value="1"/>
</dbReference>
<organism evidence="7 8">
    <name type="scientific">Candidatus Nitrospira neomarina</name>
    <dbReference type="NCBI Taxonomy" id="3020899"/>
    <lineage>
        <taxon>Bacteria</taxon>
        <taxon>Pseudomonadati</taxon>
        <taxon>Nitrospirota</taxon>
        <taxon>Nitrospiria</taxon>
        <taxon>Nitrospirales</taxon>
        <taxon>Nitrospiraceae</taxon>
        <taxon>Nitrospira</taxon>
    </lineage>
</organism>
<evidence type="ECO:0000256" key="2">
    <source>
        <dbReference type="ARBA" id="ARBA00022729"/>
    </source>
</evidence>
<gene>
    <name evidence="7" type="ORF">PQG83_18860</name>
</gene>
<evidence type="ECO:0000256" key="1">
    <source>
        <dbReference type="ARBA" id="ARBA00005791"/>
    </source>
</evidence>
<dbReference type="PANTHER" id="PTHR13887:SF14">
    <property type="entry name" value="DISULFIDE BOND FORMATION PROTEIN D"/>
    <property type="match status" value="1"/>
</dbReference>
<keyword evidence="2" id="KW-0732">Signal</keyword>
<evidence type="ECO:0000313" key="8">
    <source>
        <dbReference type="Proteomes" id="UP001302494"/>
    </source>
</evidence>
<evidence type="ECO:0000256" key="5">
    <source>
        <dbReference type="ARBA" id="ARBA00023284"/>
    </source>
</evidence>
<dbReference type="InterPro" id="IPR036249">
    <property type="entry name" value="Thioredoxin-like_sf"/>
</dbReference>
<evidence type="ECO:0000256" key="3">
    <source>
        <dbReference type="ARBA" id="ARBA00023002"/>
    </source>
</evidence>
<protein>
    <submittedName>
        <fullName evidence="7">DsbA family protein</fullName>
    </submittedName>
</protein>
<dbReference type="InterPro" id="IPR012336">
    <property type="entry name" value="Thioredoxin-like_fold"/>
</dbReference>
<feature type="domain" description="Thioredoxin" evidence="6">
    <location>
        <begin position="65"/>
        <end position="264"/>
    </location>
</feature>
<dbReference type="EMBL" id="CP116968">
    <property type="protein sequence ID" value="WNM61780.1"/>
    <property type="molecule type" value="Genomic_DNA"/>
</dbReference>
<proteinExistence type="inferred from homology"/>
<evidence type="ECO:0000256" key="4">
    <source>
        <dbReference type="ARBA" id="ARBA00023157"/>
    </source>
</evidence>
<dbReference type="Pfam" id="PF13462">
    <property type="entry name" value="Thioredoxin_4"/>
    <property type="match status" value="1"/>
</dbReference>
<evidence type="ECO:0000259" key="6">
    <source>
        <dbReference type="PROSITE" id="PS51352"/>
    </source>
</evidence>
<keyword evidence="4" id="KW-1015">Disulfide bond</keyword>
<accession>A0AA96GK19</accession>
<dbReference type="RefSeq" id="WP_312744339.1">
    <property type="nucleotide sequence ID" value="NZ_CP116968.1"/>
</dbReference>
<dbReference type="Gene3D" id="3.40.30.10">
    <property type="entry name" value="Glutaredoxin"/>
    <property type="match status" value="1"/>
</dbReference>
<keyword evidence="8" id="KW-1185">Reference proteome</keyword>
<name>A0AA96GK19_9BACT</name>
<keyword evidence="5" id="KW-0676">Redox-active center</keyword>
<comment type="similarity">
    <text evidence="1">Belongs to the thioredoxin family. DsbA subfamily.</text>
</comment>
<dbReference type="KEGG" id="nneo:PQG83_18860"/>
<dbReference type="Proteomes" id="UP001302494">
    <property type="component" value="Chromosome"/>
</dbReference>
<dbReference type="InterPro" id="IPR013766">
    <property type="entry name" value="Thioredoxin_domain"/>
</dbReference>
<sequence length="273" mass="29276">MYTGRETEKMWLIIIVLLLGGIIHPAGIWAESSSPQQSPSLQQQIDTLQQEQQGIRDELKAIKALLTSRVKPPSPVEDISLTLNVADAPTQGQADAPVTLVEYTDYQCPFCARHSQMVLPQLAKNFIETGKLRYVLRDFPLAAIHPNAGKAHEAAHCAAEQGKYWELHDQLFANQNALQADNLAGYATTAGVGDAAAFQACLDSGKYEGQTKAGVTDGTKAGVRGTPSFALGRTEADGAVKAVKLIRGAQGLPAFEEQIEALLDANGEKTAKP</sequence>
<reference evidence="7 8" key="1">
    <citation type="submission" date="2023-01" db="EMBL/GenBank/DDBJ databases">
        <title>Cultivation and genomic characterization of new, ubiquitous marine nitrite-oxidizing bacteria from the Nitrospirales.</title>
        <authorList>
            <person name="Mueller A.J."/>
            <person name="Daebeler A."/>
            <person name="Herbold C.W."/>
            <person name="Kirkegaard R.H."/>
            <person name="Daims H."/>
        </authorList>
    </citation>
    <scope>NUCLEOTIDE SEQUENCE [LARGE SCALE GENOMIC DNA]</scope>
    <source>
        <strain evidence="7 8">DK</strain>
    </source>
</reference>
<dbReference type="AlphaFoldDB" id="A0AA96GK19"/>
<evidence type="ECO:0000313" key="7">
    <source>
        <dbReference type="EMBL" id="WNM61780.1"/>
    </source>
</evidence>
<dbReference type="GO" id="GO:0016491">
    <property type="term" value="F:oxidoreductase activity"/>
    <property type="evidence" value="ECO:0007669"/>
    <property type="project" value="UniProtKB-KW"/>
</dbReference>
<dbReference type="PROSITE" id="PS51352">
    <property type="entry name" value="THIOREDOXIN_2"/>
    <property type="match status" value="1"/>
</dbReference>
<dbReference type="PANTHER" id="PTHR13887">
    <property type="entry name" value="GLUTATHIONE S-TRANSFERASE KAPPA"/>
    <property type="match status" value="1"/>
</dbReference>
<keyword evidence="3" id="KW-0560">Oxidoreductase</keyword>